<evidence type="ECO:0000313" key="6">
    <source>
        <dbReference type="Proteomes" id="UP000254841"/>
    </source>
</evidence>
<feature type="signal peptide" evidence="3">
    <location>
        <begin position="1"/>
        <end position="19"/>
    </location>
</feature>
<evidence type="ECO:0000256" key="2">
    <source>
        <dbReference type="SAM" id="Phobius"/>
    </source>
</evidence>
<keyword evidence="2" id="KW-0472">Membrane</keyword>
<keyword evidence="2" id="KW-1133">Transmembrane helix</keyword>
<keyword evidence="5" id="KW-0436">Ligase</keyword>
<keyword evidence="3" id="KW-0732">Signal</keyword>
<reference evidence="5 6" key="1">
    <citation type="submission" date="2018-06" db="EMBL/GenBank/DDBJ databases">
        <authorList>
            <consortium name="Pathogen Informatics"/>
            <person name="Doyle S."/>
        </authorList>
    </citation>
    <scope>NUCLEOTIDE SEQUENCE [LARGE SCALE GENOMIC DNA]</scope>
    <source>
        <strain evidence="5 6">NCTC12410</strain>
    </source>
</reference>
<dbReference type="EMBL" id="UGHV01000001">
    <property type="protein sequence ID" value="STO97010.1"/>
    <property type="molecule type" value="Genomic_DNA"/>
</dbReference>
<dbReference type="AlphaFoldDB" id="A0A377J3I4"/>
<keyword evidence="2" id="KW-0812">Transmembrane</keyword>
<dbReference type="GO" id="GO:0016874">
    <property type="term" value="F:ligase activity"/>
    <property type="evidence" value="ECO:0007669"/>
    <property type="project" value="UniProtKB-KW"/>
</dbReference>
<proteinExistence type="predicted"/>
<dbReference type="Proteomes" id="UP000254841">
    <property type="component" value="Unassembled WGS sequence"/>
</dbReference>
<evidence type="ECO:0000256" key="1">
    <source>
        <dbReference type="SAM" id="MobiDB-lite"/>
    </source>
</evidence>
<feature type="region of interest" description="Disordered" evidence="1">
    <location>
        <begin position="57"/>
        <end position="78"/>
    </location>
</feature>
<feature type="compositionally biased region" description="Polar residues" evidence="1">
    <location>
        <begin position="57"/>
        <end position="75"/>
    </location>
</feature>
<sequence length="296" mass="32705">MRIWLLLLCSMLAVQPMCAHPISDISLQNSKAHKASDSVLYAPPRFYVAKASAQNISSPNLSPTRQKLDSSTSSKPPLAKALESTPALHAAKSPAYYKPDSPSTYLNTTIGLLGGGIIVSIIGLYIMPESVTNWDRSRFGFKAWLQDVQVGPVIDSDNFWLNGVAHPYFGAVYYMQPRVAGYSWAESALFSFITSSIFWEYGIEAFVEIPSWQDLIYTPAMGSIFGEIFYQSTKYIQSNDNRLFGSKILGLIVVGLMDPIGVIMRDLGFAKFMGVRDVREIASYASPTSVGFAMRF</sequence>
<gene>
    <name evidence="5" type="ORF">NCTC12410_00829</name>
</gene>
<evidence type="ECO:0000256" key="3">
    <source>
        <dbReference type="SAM" id="SignalP"/>
    </source>
</evidence>
<feature type="domain" description="DUF3943" evidence="4">
    <location>
        <begin position="151"/>
        <end position="260"/>
    </location>
</feature>
<dbReference type="Pfam" id="PF13084">
    <property type="entry name" value="DUF3943"/>
    <property type="match status" value="1"/>
</dbReference>
<dbReference type="InterPro" id="IPR025079">
    <property type="entry name" value="DUF3943"/>
</dbReference>
<dbReference type="RefSeq" id="WP_258552193.1">
    <property type="nucleotide sequence ID" value="NZ_UGHV01000001.1"/>
</dbReference>
<accession>A0A377J3I4</accession>
<organism evidence="5 6">
    <name type="scientific">Helicobacter canis</name>
    <dbReference type="NCBI Taxonomy" id="29419"/>
    <lineage>
        <taxon>Bacteria</taxon>
        <taxon>Pseudomonadati</taxon>
        <taxon>Campylobacterota</taxon>
        <taxon>Epsilonproteobacteria</taxon>
        <taxon>Campylobacterales</taxon>
        <taxon>Helicobacteraceae</taxon>
        <taxon>Helicobacter</taxon>
    </lineage>
</organism>
<name>A0A377J3I4_9HELI</name>
<feature type="chain" id="PRO_5016597688" evidence="3">
    <location>
        <begin position="20"/>
        <end position="296"/>
    </location>
</feature>
<evidence type="ECO:0000313" key="5">
    <source>
        <dbReference type="EMBL" id="STO97010.1"/>
    </source>
</evidence>
<evidence type="ECO:0000259" key="4">
    <source>
        <dbReference type="Pfam" id="PF13084"/>
    </source>
</evidence>
<feature type="transmembrane region" description="Helical" evidence="2">
    <location>
        <begin position="105"/>
        <end position="127"/>
    </location>
</feature>
<protein>
    <submittedName>
        <fullName evidence="5">Ubiquitin-protein ligase</fullName>
    </submittedName>
</protein>